<gene>
    <name evidence="12" type="ORF">WMW72_04345</name>
</gene>
<dbReference type="PANTHER" id="PTHR10110">
    <property type="entry name" value="SODIUM/HYDROGEN EXCHANGER"/>
    <property type="match status" value="1"/>
</dbReference>
<keyword evidence="8 10" id="KW-0472">Membrane</keyword>
<evidence type="ECO:0000256" key="1">
    <source>
        <dbReference type="ARBA" id="ARBA00004651"/>
    </source>
</evidence>
<feature type="transmembrane region" description="Helical" evidence="10">
    <location>
        <begin position="346"/>
        <end position="366"/>
    </location>
</feature>
<keyword evidence="3 10" id="KW-1003">Cell membrane</keyword>
<dbReference type="Proteomes" id="UP001469365">
    <property type="component" value="Unassembled WGS sequence"/>
</dbReference>
<keyword evidence="2 10" id="KW-0813">Transport</keyword>
<keyword evidence="13" id="KW-1185">Reference proteome</keyword>
<keyword evidence="7 10" id="KW-0406">Ion transport</keyword>
<keyword evidence="9 10" id="KW-0739">Sodium transport</keyword>
<sequence length="661" mass="73008">MELFLLVLIMLGLIGVSNVVNRFVPFIPIPLIQIALGVIIALTPAAEQVELNPELFFVLFIAPLLFNDGKRTPREELWKLRAPILLLALGLVLATVFTVGPFIHWLIPDIPLAAAFALAAILSPTDAVAVGSLAGRIRLPGRIMRLLEGEALMNDASGLVAFKFAIGAAVTGLFSVSEAAVSFVLIAVGGLLMGALTAFLLIWLRVYIRRLGMEDVTVHMLVLIMTPFIIYLIAEEVGVSGILAVVAGGIVSAIERDRSESASAELRIVSENTWSVILFILNGLVFIILGLEIPSVASVIIQDQAYENGRVVGYIFLITVVLLALRFVWVYLFASGRNLHTSLLTALSGVRGAVTLAGAFSIPLIITGGGPFPQRDLIIFLSAGVILLTLVVASGLLPLLSKQPKEDSASGQAASESSVQIQVLEAGLKTLREHITDDNRPAALSIITQYHQQLQWLRNKQHGGIFDIRKKMVELRLQALRTEEKTVRRWLEEGRISGELAQPFQYALKQTELILSNRLKFLVVMVILSISRLFKRQSAASRIGHWSEQDWRQVKEMKIQCINEAVDMVKCGINDKNRDASLSVIAHYREFEEMLRAGKRLSSMSGEIKNQKKDLQIKALQTERNVIQKLYEKGEIDHSMASKLRSFLNYREASVFEQDHM</sequence>
<dbReference type="Pfam" id="PF00999">
    <property type="entry name" value="Na_H_Exchanger"/>
    <property type="match status" value="1"/>
</dbReference>
<evidence type="ECO:0000256" key="6">
    <source>
        <dbReference type="ARBA" id="ARBA00023053"/>
    </source>
</evidence>
<dbReference type="NCBIfam" id="TIGR00831">
    <property type="entry name" value="a_cpa1"/>
    <property type="match status" value="1"/>
</dbReference>
<feature type="transmembrane region" description="Helical" evidence="10">
    <location>
        <begin position="84"/>
        <end position="107"/>
    </location>
</feature>
<keyword evidence="4 10" id="KW-0812">Transmembrane</keyword>
<proteinExistence type="inferred from homology"/>
<evidence type="ECO:0000256" key="10">
    <source>
        <dbReference type="RuleBase" id="RU366002"/>
    </source>
</evidence>
<feature type="transmembrane region" description="Helical" evidence="10">
    <location>
        <begin position="239"/>
        <end position="255"/>
    </location>
</feature>
<evidence type="ECO:0000256" key="7">
    <source>
        <dbReference type="ARBA" id="ARBA00023065"/>
    </source>
</evidence>
<dbReference type="RefSeq" id="WP_341414195.1">
    <property type="nucleotide sequence ID" value="NZ_JBBPCC010000002.1"/>
</dbReference>
<comment type="caution">
    <text evidence="12">The sequence shown here is derived from an EMBL/GenBank/DDBJ whole genome shotgun (WGS) entry which is preliminary data.</text>
</comment>
<feature type="transmembrane region" description="Helical" evidence="10">
    <location>
        <begin position="113"/>
        <end position="135"/>
    </location>
</feature>
<feature type="domain" description="Cation/H+ exchanger transmembrane" evidence="11">
    <location>
        <begin position="13"/>
        <end position="400"/>
    </location>
</feature>
<feature type="transmembrane region" description="Helical" evidence="10">
    <location>
        <begin position="378"/>
        <end position="400"/>
    </location>
</feature>
<dbReference type="PANTHER" id="PTHR10110:SF86">
    <property type="entry name" value="SODIUM_HYDROGEN EXCHANGER 7"/>
    <property type="match status" value="1"/>
</dbReference>
<evidence type="ECO:0000313" key="12">
    <source>
        <dbReference type="EMBL" id="MEK8127137.1"/>
    </source>
</evidence>
<dbReference type="InterPro" id="IPR018422">
    <property type="entry name" value="Cation/H_exchanger_CPA1"/>
</dbReference>
<feature type="transmembrane region" description="Helical" evidence="10">
    <location>
        <begin position="156"/>
        <end position="174"/>
    </location>
</feature>
<feature type="transmembrane region" description="Helical" evidence="10">
    <location>
        <begin position="276"/>
        <end position="301"/>
    </location>
</feature>
<evidence type="ECO:0000256" key="9">
    <source>
        <dbReference type="ARBA" id="ARBA00023201"/>
    </source>
</evidence>
<keyword evidence="6 10" id="KW-0915">Sodium</keyword>
<reference evidence="12 13" key="1">
    <citation type="submission" date="2024-04" db="EMBL/GenBank/DDBJ databases">
        <title>draft genome sequnece of Paenibacillus filicis.</title>
        <authorList>
            <person name="Kim D.-U."/>
        </authorList>
    </citation>
    <scope>NUCLEOTIDE SEQUENCE [LARGE SCALE GENOMIC DNA]</scope>
    <source>
        <strain evidence="12 13">KACC14197</strain>
    </source>
</reference>
<feature type="transmembrane region" description="Helical" evidence="10">
    <location>
        <begin position="180"/>
        <end position="204"/>
    </location>
</feature>
<keyword evidence="10" id="KW-0050">Antiport</keyword>
<comment type="subcellular location">
    <subcellularLocation>
        <location evidence="1 10">Cell membrane</location>
        <topology evidence="1 10">Multi-pass membrane protein</topology>
    </subcellularLocation>
</comment>
<dbReference type="InterPro" id="IPR004705">
    <property type="entry name" value="Cation/H_exchanger_CPA1_bac"/>
</dbReference>
<evidence type="ECO:0000259" key="11">
    <source>
        <dbReference type="Pfam" id="PF00999"/>
    </source>
</evidence>
<evidence type="ECO:0000256" key="3">
    <source>
        <dbReference type="ARBA" id="ARBA00022475"/>
    </source>
</evidence>
<organism evidence="12 13">
    <name type="scientific">Paenibacillus filicis</name>
    <dbReference type="NCBI Taxonomy" id="669464"/>
    <lineage>
        <taxon>Bacteria</taxon>
        <taxon>Bacillati</taxon>
        <taxon>Bacillota</taxon>
        <taxon>Bacilli</taxon>
        <taxon>Bacillales</taxon>
        <taxon>Paenibacillaceae</taxon>
        <taxon>Paenibacillus</taxon>
    </lineage>
</organism>
<comment type="function">
    <text evidence="10">Na(+)/H(+) antiporter that extrudes sodium in exchange for external protons.</text>
</comment>
<name>A0ABU9DG64_9BACL</name>
<evidence type="ECO:0000313" key="13">
    <source>
        <dbReference type="Proteomes" id="UP001469365"/>
    </source>
</evidence>
<protein>
    <submittedName>
        <fullName evidence="12">Na+/H+ antiporter</fullName>
    </submittedName>
</protein>
<feature type="transmembrane region" description="Helical" evidence="10">
    <location>
        <begin position="216"/>
        <end position="233"/>
    </location>
</feature>
<dbReference type="InterPro" id="IPR006153">
    <property type="entry name" value="Cation/H_exchanger_TM"/>
</dbReference>
<evidence type="ECO:0000256" key="4">
    <source>
        <dbReference type="ARBA" id="ARBA00022692"/>
    </source>
</evidence>
<dbReference type="EMBL" id="JBBPCC010000002">
    <property type="protein sequence ID" value="MEK8127137.1"/>
    <property type="molecule type" value="Genomic_DNA"/>
</dbReference>
<evidence type="ECO:0000256" key="2">
    <source>
        <dbReference type="ARBA" id="ARBA00022448"/>
    </source>
</evidence>
<accession>A0ABU9DG64</accession>
<evidence type="ECO:0000256" key="5">
    <source>
        <dbReference type="ARBA" id="ARBA00022989"/>
    </source>
</evidence>
<dbReference type="Gene3D" id="6.10.140.1330">
    <property type="match status" value="1"/>
</dbReference>
<comment type="similarity">
    <text evidence="10">Belongs to the monovalent cation:proton antiporter 1 (CPA1) transporter (TC 2.A.36) family.</text>
</comment>
<feature type="transmembrane region" description="Helical" evidence="10">
    <location>
        <begin position="313"/>
        <end position="334"/>
    </location>
</feature>
<evidence type="ECO:0000256" key="8">
    <source>
        <dbReference type="ARBA" id="ARBA00023136"/>
    </source>
</evidence>
<keyword evidence="5 10" id="KW-1133">Transmembrane helix</keyword>
<feature type="transmembrane region" description="Helical" evidence="10">
    <location>
        <begin position="27"/>
        <end position="46"/>
    </location>
</feature>